<keyword evidence="2" id="KW-1185">Reference proteome</keyword>
<dbReference type="PANTHER" id="PTHR46114">
    <property type="entry name" value="APPLE DOMAIN-CONTAINING PROTEIN"/>
    <property type="match status" value="1"/>
</dbReference>
<organism evidence="1 2">
    <name type="scientific">Dryococelus australis</name>
    <dbReference type="NCBI Taxonomy" id="614101"/>
    <lineage>
        <taxon>Eukaryota</taxon>
        <taxon>Metazoa</taxon>
        <taxon>Ecdysozoa</taxon>
        <taxon>Arthropoda</taxon>
        <taxon>Hexapoda</taxon>
        <taxon>Insecta</taxon>
        <taxon>Pterygota</taxon>
        <taxon>Neoptera</taxon>
        <taxon>Polyneoptera</taxon>
        <taxon>Phasmatodea</taxon>
        <taxon>Verophasmatodea</taxon>
        <taxon>Anareolatae</taxon>
        <taxon>Phasmatidae</taxon>
        <taxon>Eurycanthinae</taxon>
        <taxon>Dryococelus</taxon>
    </lineage>
</organism>
<comment type="caution">
    <text evidence="1">The sequence shown here is derived from an EMBL/GenBank/DDBJ whole genome shotgun (WGS) entry which is preliminary data.</text>
</comment>
<evidence type="ECO:0000313" key="2">
    <source>
        <dbReference type="Proteomes" id="UP001159363"/>
    </source>
</evidence>
<sequence>MQKFATEYNTEEWIFLLHNDNGNTYLSIPLAHSAYHKETHENLKTVLELIGYARDNWLIWLICGDLKILCMVLGQQQGYTIYPCFLCEWDSRARHLH</sequence>
<evidence type="ECO:0000313" key="1">
    <source>
        <dbReference type="EMBL" id="KAJ8883610.1"/>
    </source>
</evidence>
<protein>
    <submittedName>
        <fullName evidence="1">Uncharacterized protein</fullName>
    </submittedName>
</protein>
<reference evidence="1 2" key="1">
    <citation type="submission" date="2023-02" db="EMBL/GenBank/DDBJ databases">
        <title>LHISI_Scaffold_Assembly.</title>
        <authorList>
            <person name="Stuart O.P."/>
            <person name="Cleave R."/>
            <person name="Magrath M.J.L."/>
            <person name="Mikheyev A.S."/>
        </authorList>
    </citation>
    <scope>NUCLEOTIDE SEQUENCE [LARGE SCALE GENOMIC DNA]</scope>
    <source>
        <strain evidence="1">Daus_M_001</strain>
        <tissue evidence="1">Leg muscle</tissue>
    </source>
</reference>
<dbReference type="Proteomes" id="UP001159363">
    <property type="component" value="Chromosome 4"/>
</dbReference>
<name>A0ABQ9HH58_9NEOP</name>
<proteinExistence type="predicted"/>
<accession>A0ABQ9HH58</accession>
<dbReference type="EMBL" id="JARBHB010000005">
    <property type="protein sequence ID" value="KAJ8883610.1"/>
    <property type="molecule type" value="Genomic_DNA"/>
</dbReference>
<dbReference type="PANTHER" id="PTHR46114:SF1">
    <property type="entry name" value="ZAD DOMAIN-CONTAINING PROTEIN"/>
    <property type="match status" value="1"/>
</dbReference>
<gene>
    <name evidence="1" type="ORF">PR048_015454</name>
</gene>